<reference evidence="2 3" key="1">
    <citation type="submission" date="2016-02" db="EMBL/GenBank/DDBJ databases">
        <title>Genome sequence of Clostridium thermobutyricum DSM 4928.</title>
        <authorList>
            <person name="Poehlein A."/>
            <person name="Daniel R."/>
        </authorList>
    </citation>
    <scope>NUCLEOTIDE SEQUENCE [LARGE SCALE GENOMIC DNA]</scope>
    <source>
        <strain evidence="2 3">DSM 4928</strain>
    </source>
</reference>
<dbReference type="OrthoDB" id="2734969at2"/>
<organism evidence="2 3">
    <name type="scientific">Clostridium thermobutyricum DSM 4928</name>
    <dbReference type="NCBI Taxonomy" id="1121339"/>
    <lineage>
        <taxon>Bacteria</taxon>
        <taxon>Bacillati</taxon>
        <taxon>Bacillota</taxon>
        <taxon>Clostridia</taxon>
        <taxon>Eubacteriales</taxon>
        <taxon>Clostridiaceae</taxon>
        <taxon>Clostridium</taxon>
    </lineage>
</organism>
<dbReference type="EMBL" id="LTAY01000031">
    <property type="protein sequence ID" value="OPX48501.1"/>
    <property type="molecule type" value="Genomic_DNA"/>
</dbReference>
<dbReference type="InterPro" id="IPR006520">
    <property type="entry name" value="Dit_BPSPP_N"/>
</dbReference>
<evidence type="ECO:0000259" key="1">
    <source>
        <dbReference type="Pfam" id="PF05709"/>
    </source>
</evidence>
<dbReference type="Proteomes" id="UP000191448">
    <property type="component" value="Unassembled WGS sequence"/>
</dbReference>
<dbReference type="Pfam" id="PF05709">
    <property type="entry name" value="Sipho_tail"/>
    <property type="match status" value="1"/>
</dbReference>
<dbReference type="Gene3D" id="2.40.30.200">
    <property type="match status" value="1"/>
</dbReference>
<dbReference type="NCBIfam" id="TIGR01633">
    <property type="entry name" value="phi3626_gp14_N"/>
    <property type="match status" value="1"/>
</dbReference>
<evidence type="ECO:0000313" key="3">
    <source>
        <dbReference type="Proteomes" id="UP000191448"/>
    </source>
</evidence>
<feature type="domain" description="Siphovirus-type tail component RIFT-related" evidence="1">
    <location>
        <begin position="27"/>
        <end position="127"/>
    </location>
</feature>
<proteinExistence type="predicted"/>
<dbReference type="RefSeq" id="WP_080022435.1">
    <property type="nucleotide sequence ID" value="NZ_LTAY01000031.1"/>
</dbReference>
<dbReference type="InterPro" id="IPR008841">
    <property type="entry name" value="Siphovirus-type_tail_N"/>
</dbReference>
<sequence>MDLDLNTLRFNGCDSLEDFFVGVQSYPDIPTTNENYETYNVEGKSGSLIVNKGTYNDKTIPFELVLLKTDNFHQRFDSINSWLDNINDNRLIYDRVDKCYRVKKVIKDNIKRQAYYGEGEFKISFLCEPFLTDIEKTKFNITNNNFVFYYLGTQEAPLNLKVFGTGDVSITLNNNTMRVSNVSDYITIDSELKQIRDNENESKDLETIGNYFYVTPGKNILSFENVSKIEAEYLALYK</sequence>
<gene>
    <name evidence="2" type="ORF">CLTHE_11800</name>
</gene>
<accession>A0A1V4SY44</accession>
<protein>
    <submittedName>
        <fullName evidence="2">Phage tail protein</fullName>
    </submittedName>
</protein>
<evidence type="ECO:0000313" key="2">
    <source>
        <dbReference type="EMBL" id="OPX48501.1"/>
    </source>
</evidence>
<dbReference type="AlphaFoldDB" id="A0A1V4SY44"/>
<comment type="caution">
    <text evidence="2">The sequence shown here is derived from an EMBL/GenBank/DDBJ whole genome shotgun (WGS) entry which is preliminary data.</text>
</comment>
<name>A0A1V4SY44_9CLOT</name>